<proteinExistence type="inferred from homology"/>
<comment type="catalytic activity">
    <reaction evidence="1 13">
        <text>4 hydroquinone + O2 = 4 benzosemiquinone + 2 H2O</text>
        <dbReference type="Rhea" id="RHEA:11276"/>
        <dbReference type="ChEBI" id="CHEBI:15377"/>
        <dbReference type="ChEBI" id="CHEBI:15379"/>
        <dbReference type="ChEBI" id="CHEBI:17594"/>
        <dbReference type="ChEBI" id="CHEBI:17977"/>
        <dbReference type="EC" id="1.10.3.2"/>
    </reaction>
</comment>
<comment type="subcellular location">
    <subcellularLocation>
        <location evidence="3 13">Secreted</location>
        <location evidence="3 13">Extracellular space</location>
        <location evidence="3 13">Apoplast</location>
    </subcellularLocation>
</comment>
<dbReference type="GO" id="GO:0048046">
    <property type="term" value="C:apoplast"/>
    <property type="evidence" value="ECO:0007669"/>
    <property type="project" value="UniProtKB-SubCell"/>
</dbReference>
<dbReference type="EC" id="1.10.3.2" evidence="5 13"/>
<evidence type="ECO:0000256" key="11">
    <source>
        <dbReference type="ARBA" id="ARBA00023008"/>
    </source>
</evidence>
<dbReference type="InterPro" id="IPR011707">
    <property type="entry name" value="Cu-oxidase-like_N"/>
</dbReference>
<keyword evidence="12 13" id="KW-0439">Lignin degradation</keyword>
<dbReference type="CDD" id="cd13849">
    <property type="entry name" value="CuRO_1_LCC_plant"/>
    <property type="match status" value="1"/>
</dbReference>
<dbReference type="Pfam" id="PF00394">
    <property type="entry name" value="Cu-oxidase"/>
    <property type="match status" value="1"/>
</dbReference>
<evidence type="ECO:0000256" key="6">
    <source>
        <dbReference type="ARBA" id="ARBA00022523"/>
    </source>
</evidence>
<gene>
    <name evidence="17" type="ORF">QYE76_025373</name>
</gene>
<feature type="domain" description="Plastocyanin-like" evidence="15">
    <location>
        <begin position="425"/>
        <end position="558"/>
    </location>
</feature>
<feature type="domain" description="Plastocyanin-like" evidence="16">
    <location>
        <begin position="37"/>
        <end position="151"/>
    </location>
</feature>
<protein>
    <recommendedName>
        <fullName evidence="5 13">Laccase</fullName>
        <ecNumber evidence="5 13">1.10.3.2</ecNumber>
    </recommendedName>
    <alternativeName>
        <fullName evidence="13">Benzenediol:oxygen oxidoreductase</fullName>
    </alternativeName>
    <alternativeName>
        <fullName evidence="13">Diphenol oxidase</fullName>
    </alternativeName>
    <alternativeName>
        <fullName evidence="13">Urishiol oxidase</fullName>
    </alternativeName>
</protein>
<dbReference type="NCBIfam" id="TIGR03389">
    <property type="entry name" value="laccase"/>
    <property type="match status" value="1"/>
</dbReference>
<dbReference type="Proteomes" id="UP001231189">
    <property type="component" value="Unassembled WGS sequence"/>
</dbReference>
<evidence type="ECO:0000256" key="2">
    <source>
        <dbReference type="ARBA" id="ARBA00002075"/>
    </source>
</evidence>
<feature type="signal peptide" evidence="13">
    <location>
        <begin position="1"/>
        <end position="27"/>
    </location>
</feature>
<dbReference type="InterPro" id="IPR034288">
    <property type="entry name" value="CuRO_1_LCC"/>
</dbReference>
<dbReference type="Pfam" id="PF07732">
    <property type="entry name" value="Cu-oxidase_3"/>
    <property type="match status" value="1"/>
</dbReference>
<keyword evidence="11 13" id="KW-0186">Copper</keyword>
<keyword evidence="9 13" id="KW-0677">Repeat</keyword>
<dbReference type="AlphaFoldDB" id="A0AAD8RFQ0"/>
<accession>A0AAD8RFQ0</accession>
<evidence type="ECO:0000256" key="9">
    <source>
        <dbReference type="ARBA" id="ARBA00022737"/>
    </source>
</evidence>
<sequence length="576" mass="64543">MVGVAKMPSMVWLLVAVFMLGAAVGLAQNTLHYDFFVKETTYSKLCKSKSLLTVNDMFPGPTITARKGDIVIVNVHNQGPKNITIHWHGVDQPRNPWYDGPEFITQCPIQPGTNFTYEILLSEEEGTIWWHAHSGLDRAGVHGAFIVHPKRGTEYPFIKSTELHKEIPIILGEWWTSDLNLQLEEYLKTGGEIHNSNAHTINGEPGDMMPCGRGHAFKEDVLTNKTYLLRIINAGLDNDMFFAVADHLLTVVGTDGRYLKEFTVQTLMISPGQTMDVLLKTKEFPTYRRYYMGSRTYLSNPRLAFQNGTATAILEYKDAPRARGGPLLPNLPNNTDHETAIQYTAQLRSLASTAHPVAVPEVINERMVITLAVNTLPCAIGEMCRGPGNNSRLAASLNNASFEDPHTDILDAYYYSTKGIYETDFPNVPPFLFNFTNTNGSRRYWPTKRSTKVKVLEYGTVLEIVFQDTDILGAENHPMHLHGFAFYVVGRGLGNFNATTDPAKYNLIDPPYQNTVTVPTAGWAAMRFKAENPGVWFMHCHFDRHTVFGMSTTFIVKEGTTPESKMRPRPASMPKC</sequence>
<dbReference type="Pfam" id="PF07731">
    <property type="entry name" value="Cu-oxidase_2"/>
    <property type="match status" value="1"/>
</dbReference>
<evidence type="ECO:0000259" key="14">
    <source>
        <dbReference type="Pfam" id="PF00394"/>
    </source>
</evidence>
<evidence type="ECO:0000313" key="18">
    <source>
        <dbReference type="Proteomes" id="UP001231189"/>
    </source>
</evidence>
<evidence type="ECO:0000256" key="5">
    <source>
        <dbReference type="ARBA" id="ARBA00012297"/>
    </source>
</evidence>
<name>A0AAD8RFQ0_LOLMU</name>
<evidence type="ECO:0000256" key="12">
    <source>
        <dbReference type="ARBA" id="ARBA00023185"/>
    </source>
</evidence>
<dbReference type="InterPro" id="IPR001117">
    <property type="entry name" value="Cu-oxidase_2nd"/>
</dbReference>
<feature type="chain" id="PRO_5041775455" description="Laccase" evidence="13">
    <location>
        <begin position="28"/>
        <end position="576"/>
    </location>
</feature>
<organism evidence="17 18">
    <name type="scientific">Lolium multiflorum</name>
    <name type="common">Italian ryegrass</name>
    <name type="synonym">Lolium perenne subsp. multiflorum</name>
    <dbReference type="NCBI Taxonomy" id="4521"/>
    <lineage>
        <taxon>Eukaryota</taxon>
        <taxon>Viridiplantae</taxon>
        <taxon>Streptophyta</taxon>
        <taxon>Embryophyta</taxon>
        <taxon>Tracheophyta</taxon>
        <taxon>Spermatophyta</taxon>
        <taxon>Magnoliopsida</taxon>
        <taxon>Liliopsida</taxon>
        <taxon>Poales</taxon>
        <taxon>Poaceae</taxon>
        <taxon>BOP clade</taxon>
        <taxon>Pooideae</taxon>
        <taxon>Poodae</taxon>
        <taxon>Poeae</taxon>
        <taxon>Poeae Chloroplast Group 2 (Poeae type)</taxon>
        <taxon>Loliodinae</taxon>
        <taxon>Loliinae</taxon>
        <taxon>Lolium</taxon>
    </lineage>
</organism>
<dbReference type="CDD" id="cd13897">
    <property type="entry name" value="CuRO_3_LCC_plant"/>
    <property type="match status" value="1"/>
</dbReference>
<dbReference type="GO" id="GO:0052716">
    <property type="term" value="F:hydroquinone:oxygen oxidoreductase activity"/>
    <property type="evidence" value="ECO:0007669"/>
    <property type="project" value="UniProtKB-EC"/>
</dbReference>
<evidence type="ECO:0000256" key="4">
    <source>
        <dbReference type="ARBA" id="ARBA00010609"/>
    </source>
</evidence>
<dbReference type="InterPro" id="IPR045087">
    <property type="entry name" value="Cu-oxidase_fam"/>
</dbReference>
<dbReference type="PANTHER" id="PTHR11709">
    <property type="entry name" value="MULTI-COPPER OXIDASE"/>
    <property type="match status" value="1"/>
</dbReference>
<keyword evidence="8 13" id="KW-0479">Metal-binding</keyword>
<dbReference type="InterPro" id="IPR008972">
    <property type="entry name" value="Cupredoxin"/>
</dbReference>
<evidence type="ECO:0000259" key="16">
    <source>
        <dbReference type="Pfam" id="PF07732"/>
    </source>
</evidence>
<evidence type="ECO:0000256" key="8">
    <source>
        <dbReference type="ARBA" id="ARBA00022723"/>
    </source>
</evidence>
<dbReference type="InterPro" id="IPR002355">
    <property type="entry name" value="Cu_oxidase_Cu_BS"/>
</dbReference>
<dbReference type="InterPro" id="IPR017761">
    <property type="entry name" value="Laccase"/>
</dbReference>
<reference evidence="17" key="1">
    <citation type="submission" date="2023-07" db="EMBL/GenBank/DDBJ databases">
        <title>A chromosome-level genome assembly of Lolium multiflorum.</title>
        <authorList>
            <person name="Chen Y."/>
            <person name="Copetti D."/>
            <person name="Kolliker R."/>
            <person name="Studer B."/>
        </authorList>
    </citation>
    <scope>NUCLEOTIDE SEQUENCE</scope>
    <source>
        <strain evidence="17">02402/16</strain>
        <tissue evidence="17">Leaf</tissue>
    </source>
</reference>
<comment type="caution">
    <text evidence="17">The sequence shown here is derived from an EMBL/GenBank/DDBJ whole genome shotgun (WGS) entry which is preliminary data.</text>
</comment>
<keyword evidence="18" id="KW-1185">Reference proteome</keyword>
<dbReference type="GO" id="GO:0046274">
    <property type="term" value="P:lignin catabolic process"/>
    <property type="evidence" value="ECO:0007669"/>
    <property type="project" value="UniProtKB-KW"/>
</dbReference>
<dbReference type="GO" id="GO:0005507">
    <property type="term" value="F:copper ion binding"/>
    <property type="evidence" value="ECO:0007669"/>
    <property type="project" value="InterPro"/>
</dbReference>
<evidence type="ECO:0000256" key="7">
    <source>
        <dbReference type="ARBA" id="ARBA00022525"/>
    </source>
</evidence>
<dbReference type="InterPro" id="IPR034289">
    <property type="entry name" value="CuRO_3_LCC"/>
</dbReference>
<keyword evidence="13" id="KW-0732">Signal</keyword>
<comment type="cofactor">
    <cofactor evidence="13">
        <name>Cu cation</name>
        <dbReference type="ChEBI" id="CHEBI:23378"/>
    </cofactor>
    <text evidence="13">Binds 4 Cu cations per monomer.</text>
</comment>
<dbReference type="InterPro" id="IPR034285">
    <property type="entry name" value="CuRO_2_LCC"/>
</dbReference>
<keyword evidence="6 13" id="KW-0052">Apoplast</keyword>
<dbReference type="Gene3D" id="2.60.40.420">
    <property type="entry name" value="Cupredoxins - blue copper proteins"/>
    <property type="match status" value="3"/>
</dbReference>
<keyword evidence="7 13" id="KW-0964">Secreted</keyword>
<evidence type="ECO:0000256" key="10">
    <source>
        <dbReference type="ARBA" id="ARBA00023002"/>
    </source>
</evidence>
<dbReference type="InterPro" id="IPR011706">
    <property type="entry name" value="Cu-oxidase_C"/>
</dbReference>
<comment type="function">
    <text evidence="2 13">Lignin degradation and detoxification of lignin-derived products.</text>
</comment>
<evidence type="ECO:0000259" key="15">
    <source>
        <dbReference type="Pfam" id="PF07731"/>
    </source>
</evidence>
<dbReference type="CDD" id="cd13875">
    <property type="entry name" value="CuRO_2_LCC_plant"/>
    <property type="match status" value="1"/>
</dbReference>
<dbReference type="PANTHER" id="PTHR11709:SF262">
    <property type="entry name" value="LACCASE-14"/>
    <property type="match status" value="1"/>
</dbReference>
<dbReference type="EMBL" id="JAUUTY010000006">
    <property type="protein sequence ID" value="KAK1619856.1"/>
    <property type="molecule type" value="Genomic_DNA"/>
</dbReference>
<dbReference type="SUPFAM" id="SSF49503">
    <property type="entry name" value="Cupredoxins"/>
    <property type="match status" value="3"/>
</dbReference>
<feature type="domain" description="Plastocyanin-like" evidence="14">
    <location>
        <begin position="166"/>
        <end position="318"/>
    </location>
</feature>
<comment type="similarity">
    <text evidence="4 13">Belongs to the multicopper oxidase family.</text>
</comment>
<evidence type="ECO:0000256" key="3">
    <source>
        <dbReference type="ARBA" id="ARBA00004271"/>
    </source>
</evidence>
<evidence type="ECO:0000256" key="1">
    <source>
        <dbReference type="ARBA" id="ARBA00000349"/>
    </source>
</evidence>
<evidence type="ECO:0000256" key="13">
    <source>
        <dbReference type="RuleBase" id="RU361119"/>
    </source>
</evidence>
<evidence type="ECO:0000313" key="17">
    <source>
        <dbReference type="EMBL" id="KAK1619856.1"/>
    </source>
</evidence>
<keyword evidence="10 13" id="KW-0560">Oxidoreductase</keyword>
<dbReference type="PROSITE" id="PS00080">
    <property type="entry name" value="MULTICOPPER_OXIDASE2"/>
    <property type="match status" value="1"/>
</dbReference>